<comment type="caution">
    <text evidence="1">The sequence shown here is derived from an EMBL/GenBank/DDBJ whole genome shotgun (WGS) entry which is preliminary data.</text>
</comment>
<evidence type="ECO:0000313" key="1">
    <source>
        <dbReference type="EMBL" id="EJW96600.1"/>
    </source>
</evidence>
<gene>
    <name evidence="1" type="ORF">EVA_15293</name>
</gene>
<accession>J9C9P0</accession>
<dbReference type="EMBL" id="AMCI01005195">
    <property type="protein sequence ID" value="EJW96600.1"/>
    <property type="molecule type" value="Genomic_DNA"/>
</dbReference>
<organism evidence="1">
    <name type="scientific">gut metagenome</name>
    <dbReference type="NCBI Taxonomy" id="749906"/>
    <lineage>
        <taxon>unclassified sequences</taxon>
        <taxon>metagenomes</taxon>
        <taxon>organismal metagenomes</taxon>
    </lineage>
</organism>
<name>J9C9P0_9ZZZZ</name>
<protein>
    <submittedName>
        <fullName evidence="1">Uncharacterized protein</fullName>
    </submittedName>
</protein>
<reference evidence="1" key="1">
    <citation type="journal article" date="2012" name="PLoS ONE">
        <title>Gene sets for utilization of primary and secondary nutrition supplies in the distal gut of endangered iberian lynx.</title>
        <authorList>
            <person name="Alcaide M."/>
            <person name="Messina E."/>
            <person name="Richter M."/>
            <person name="Bargiela R."/>
            <person name="Peplies J."/>
            <person name="Huws S.A."/>
            <person name="Newbold C.J."/>
            <person name="Golyshin P.N."/>
            <person name="Simon M.A."/>
            <person name="Lopez G."/>
            <person name="Yakimov M.M."/>
            <person name="Ferrer M."/>
        </authorList>
    </citation>
    <scope>NUCLEOTIDE SEQUENCE</scope>
</reference>
<proteinExistence type="predicted"/>
<dbReference type="AlphaFoldDB" id="J9C9P0"/>
<sequence length="107" mass="12343">MKALIVIMGSKAIQVEWHIRDQRGWQYHAIVEHGSIKHRLEYAACTSWGCYQINMVASDLISIKCRITCVGQYLPGFHIGDYRGHIMHMVMTVSKCVPIHHLLRLQL</sequence>